<keyword evidence="1" id="KW-0175">Coiled coil</keyword>
<evidence type="ECO:0000313" key="3">
    <source>
        <dbReference type="EMBL" id="CAG8435953.1"/>
    </source>
</evidence>
<name>A0A9N8V162_9GLOM</name>
<feature type="coiled-coil region" evidence="1">
    <location>
        <begin position="265"/>
        <end position="306"/>
    </location>
</feature>
<feature type="region of interest" description="Disordered" evidence="2">
    <location>
        <begin position="1"/>
        <end position="33"/>
    </location>
</feature>
<dbReference type="AlphaFoldDB" id="A0A9N8V162"/>
<feature type="compositionally biased region" description="Polar residues" evidence="2">
    <location>
        <begin position="1"/>
        <end position="25"/>
    </location>
</feature>
<evidence type="ECO:0000313" key="4">
    <source>
        <dbReference type="Proteomes" id="UP000789831"/>
    </source>
</evidence>
<dbReference type="EMBL" id="CAJVPL010000030">
    <property type="protein sequence ID" value="CAG8435953.1"/>
    <property type="molecule type" value="Genomic_DNA"/>
</dbReference>
<evidence type="ECO:0000256" key="2">
    <source>
        <dbReference type="SAM" id="MobiDB-lite"/>
    </source>
</evidence>
<sequence>MSQPVQPAKNAKTTTGKGVSQQNATRKPPNDISDTQKKELIDYFFGASDYKYELLKYIYICITATRNGYEQVGIEKECAELRQIINESKIGFEPGAKETAISIIDEYSEWRRSDKKKPENLLRRIELILKIQESILENLFKLKIYELSAFRTITFQKFKGMIDFNNGGYSELWHRSKKDEKIAELEAKCKNLEEKCQTHEDSLKQLEEIKTPRDNTSNSKQKKSVKDLQTQENTCIRYDKNNVNSNANLQEETSLTREFEFMNQINLLTATNDSLKQECDTMRKQIQEKEREVNNLRNQIEQTSKHKNSSDNFSSENQATYENYEKNDNTTTVEAHENKLSMEDLNKLSKEELIDDIKEYQVKYDSFRQQFDTILQEVQEKDEEINRLRKQIKQYQSALGNVTNVQLGENDANNSFQLVKDIERIQADVSDAVKIKGKKIEIMPNQANDLLYKSYSRTKISDDNGKMALSCALQRFIVWRIFRDIENIAKNYKFDNMHKDEYTEQFIVVYIQDLCMLTEKLSTHRIGEDDFTRVTPIKIRQQVYAALGARGFQRQEQHPTIKHYSNCIINQLNQCRKLPQEMNEEMQTRVDELVLDLMQLRFRIDTQEPVPEIRWFKAGEPIHVGLMQGAEVEDNEELEVDLCYFPVIGTFLDDPQNRKVYFKAQVLTRIKQHDQRDQHEQRGALKNVWNNFTKNFIRK</sequence>
<accession>A0A9N8V162</accession>
<dbReference type="OrthoDB" id="10399634at2759"/>
<feature type="region of interest" description="Disordered" evidence="2">
    <location>
        <begin position="206"/>
        <end position="228"/>
    </location>
</feature>
<dbReference type="Proteomes" id="UP000789831">
    <property type="component" value="Unassembled WGS sequence"/>
</dbReference>
<protein>
    <submittedName>
        <fullName evidence="3">8610_t:CDS:1</fullName>
    </submittedName>
</protein>
<reference evidence="3" key="1">
    <citation type="submission" date="2021-06" db="EMBL/GenBank/DDBJ databases">
        <authorList>
            <person name="Kallberg Y."/>
            <person name="Tangrot J."/>
            <person name="Rosling A."/>
        </authorList>
    </citation>
    <scope>NUCLEOTIDE SEQUENCE</scope>
    <source>
        <strain evidence="3">MT106</strain>
    </source>
</reference>
<organism evidence="3 4">
    <name type="scientific">Ambispora gerdemannii</name>
    <dbReference type="NCBI Taxonomy" id="144530"/>
    <lineage>
        <taxon>Eukaryota</taxon>
        <taxon>Fungi</taxon>
        <taxon>Fungi incertae sedis</taxon>
        <taxon>Mucoromycota</taxon>
        <taxon>Glomeromycotina</taxon>
        <taxon>Glomeromycetes</taxon>
        <taxon>Archaeosporales</taxon>
        <taxon>Ambisporaceae</taxon>
        <taxon>Ambispora</taxon>
    </lineage>
</organism>
<keyword evidence="4" id="KW-1185">Reference proteome</keyword>
<feature type="coiled-coil region" evidence="1">
    <location>
        <begin position="350"/>
        <end position="405"/>
    </location>
</feature>
<comment type="caution">
    <text evidence="3">The sequence shown here is derived from an EMBL/GenBank/DDBJ whole genome shotgun (WGS) entry which is preliminary data.</text>
</comment>
<evidence type="ECO:0000256" key="1">
    <source>
        <dbReference type="SAM" id="Coils"/>
    </source>
</evidence>
<gene>
    <name evidence="3" type="ORF">AGERDE_LOCUS602</name>
</gene>
<proteinExistence type="predicted"/>